<proteinExistence type="predicted"/>
<keyword evidence="2" id="KW-1185">Reference proteome</keyword>
<dbReference type="SUPFAM" id="SSF143011">
    <property type="entry name" value="RelE-like"/>
    <property type="match status" value="1"/>
</dbReference>
<evidence type="ECO:0000313" key="1">
    <source>
        <dbReference type="EMBL" id="GGL40077.1"/>
    </source>
</evidence>
<evidence type="ECO:0008006" key="3">
    <source>
        <dbReference type="Google" id="ProtNLM"/>
    </source>
</evidence>
<dbReference type="AlphaFoldDB" id="A0A917VYR5"/>
<organism evidence="1 2">
    <name type="scientific">Sporolactobacillus putidus</name>
    <dbReference type="NCBI Taxonomy" id="492735"/>
    <lineage>
        <taxon>Bacteria</taxon>
        <taxon>Bacillati</taxon>
        <taxon>Bacillota</taxon>
        <taxon>Bacilli</taxon>
        <taxon>Bacillales</taxon>
        <taxon>Sporolactobacillaceae</taxon>
        <taxon>Sporolactobacillus</taxon>
    </lineage>
</organism>
<reference evidence="1" key="1">
    <citation type="journal article" date="2014" name="Int. J. Syst. Evol. Microbiol.">
        <title>Complete genome sequence of Corynebacterium casei LMG S-19264T (=DSM 44701T), isolated from a smear-ripened cheese.</title>
        <authorList>
            <consortium name="US DOE Joint Genome Institute (JGI-PGF)"/>
            <person name="Walter F."/>
            <person name="Albersmeier A."/>
            <person name="Kalinowski J."/>
            <person name="Ruckert C."/>
        </authorList>
    </citation>
    <scope>NUCLEOTIDE SEQUENCE</scope>
    <source>
        <strain evidence="1">JCM 15325</strain>
    </source>
</reference>
<name>A0A917VYR5_9BACL</name>
<protein>
    <recommendedName>
        <fullName evidence="3">mRNA interferase RelE/StbE</fullName>
    </recommendedName>
</protein>
<evidence type="ECO:0000313" key="2">
    <source>
        <dbReference type="Proteomes" id="UP000654670"/>
    </source>
</evidence>
<reference evidence="1" key="2">
    <citation type="submission" date="2020-09" db="EMBL/GenBank/DDBJ databases">
        <authorList>
            <person name="Sun Q."/>
            <person name="Ohkuma M."/>
        </authorList>
    </citation>
    <scope>NUCLEOTIDE SEQUENCE</scope>
    <source>
        <strain evidence="1">JCM 15325</strain>
    </source>
</reference>
<sequence length="96" mass="11323">MAKFKLEYIDENARKEFDNLDGSTKAIVRKSYRKLEYRADEIGKQLSGKLHECKEIKLRHIGIRIIFHIVHGLVQIVQIITINKREDKKVFEIAED</sequence>
<dbReference type="Gene3D" id="3.30.2310.20">
    <property type="entry name" value="RelE-like"/>
    <property type="match status" value="1"/>
</dbReference>
<gene>
    <name evidence="1" type="ORF">GCM10007968_00040</name>
</gene>
<dbReference type="EMBL" id="BMOK01000001">
    <property type="protein sequence ID" value="GGL40077.1"/>
    <property type="molecule type" value="Genomic_DNA"/>
</dbReference>
<dbReference type="RefSeq" id="WP_188800533.1">
    <property type="nucleotide sequence ID" value="NZ_BMOK01000001.1"/>
</dbReference>
<dbReference type="InterPro" id="IPR035093">
    <property type="entry name" value="RelE/ParE_toxin_dom_sf"/>
</dbReference>
<accession>A0A917VYR5</accession>
<dbReference type="Proteomes" id="UP000654670">
    <property type="component" value="Unassembled WGS sequence"/>
</dbReference>
<comment type="caution">
    <text evidence="1">The sequence shown here is derived from an EMBL/GenBank/DDBJ whole genome shotgun (WGS) entry which is preliminary data.</text>
</comment>